<accession>A0ACC2MKQ2</accession>
<organism evidence="1 2">
    <name type="scientific">Persea americana</name>
    <name type="common">Avocado</name>
    <dbReference type="NCBI Taxonomy" id="3435"/>
    <lineage>
        <taxon>Eukaryota</taxon>
        <taxon>Viridiplantae</taxon>
        <taxon>Streptophyta</taxon>
        <taxon>Embryophyta</taxon>
        <taxon>Tracheophyta</taxon>
        <taxon>Spermatophyta</taxon>
        <taxon>Magnoliopsida</taxon>
        <taxon>Magnoliidae</taxon>
        <taxon>Laurales</taxon>
        <taxon>Lauraceae</taxon>
        <taxon>Persea</taxon>
    </lineage>
</organism>
<protein>
    <submittedName>
        <fullName evidence="1">Uncharacterized protein</fullName>
    </submittedName>
</protein>
<dbReference type="Proteomes" id="UP001234297">
    <property type="component" value="Chromosome 2"/>
</dbReference>
<reference evidence="1 2" key="1">
    <citation type="journal article" date="2022" name="Hortic Res">
        <title>A haplotype resolved chromosomal level avocado genome allows analysis of novel avocado genes.</title>
        <authorList>
            <person name="Nath O."/>
            <person name="Fletcher S.J."/>
            <person name="Hayward A."/>
            <person name="Shaw L.M."/>
            <person name="Masouleh A.K."/>
            <person name="Furtado A."/>
            <person name="Henry R.J."/>
            <person name="Mitter N."/>
        </authorList>
    </citation>
    <scope>NUCLEOTIDE SEQUENCE [LARGE SCALE GENOMIC DNA]</scope>
    <source>
        <strain evidence="2">cv. Hass</strain>
    </source>
</reference>
<evidence type="ECO:0000313" key="2">
    <source>
        <dbReference type="Proteomes" id="UP001234297"/>
    </source>
</evidence>
<proteinExistence type="predicted"/>
<keyword evidence="2" id="KW-1185">Reference proteome</keyword>
<gene>
    <name evidence="1" type="ORF">MRB53_007698</name>
</gene>
<dbReference type="EMBL" id="CM056810">
    <property type="protein sequence ID" value="KAJ8645950.1"/>
    <property type="molecule type" value="Genomic_DNA"/>
</dbReference>
<evidence type="ECO:0000313" key="1">
    <source>
        <dbReference type="EMBL" id="KAJ8645950.1"/>
    </source>
</evidence>
<name>A0ACC2MKQ2_PERAE</name>
<sequence>MGGLLSKFESVLRWWWWLAVRCVKCDIAHFLYRPYQAHGPLSAHLTHVGFSPTFLHSLSTQTLISSLSSLALLISLTVLLQET</sequence>
<comment type="caution">
    <text evidence="1">The sequence shown here is derived from an EMBL/GenBank/DDBJ whole genome shotgun (WGS) entry which is preliminary data.</text>
</comment>